<feature type="region of interest" description="Disordered" evidence="1">
    <location>
        <begin position="1217"/>
        <end position="1237"/>
    </location>
</feature>
<dbReference type="SUPFAM" id="SSF103647">
    <property type="entry name" value="TSP type-3 repeat"/>
    <property type="match status" value="1"/>
</dbReference>
<dbReference type="InterPro" id="IPR028974">
    <property type="entry name" value="TSP_type-3_rpt"/>
</dbReference>
<dbReference type="EMBL" id="CP032664">
    <property type="protein sequence ID" value="QQO81929.1"/>
    <property type="molecule type" value="Genomic_DNA"/>
</dbReference>
<feature type="region of interest" description="Disordered" evidence="1">
    <location>
        <begin position="161"/>
        <end position="197"/>
    </location>
</feature>
<sequence>MAPPFTVRGAISQKSDNGDLFSFEGEAGQFYTLMLSYEDPDFKPNIYFSDAQGNALNFGELEIDPVLKKVAISVEILKDGLYHIGINDINFDGRPSFSYSARIFADRDSDGVYDQQELALGMDPESDDSDQDGIPDTLEYLYGLAADDFDPDGDGIPNWYDTDSDGDGLSDGFEGGADADGDGQGNFLDLDSDGNGIADAIEAGDNPKHPLDRDLDGVPDFLDLDDDNDGVLDINDQDRLTAVSISSVAILGQAYTVHNDTKVRFFREGDTLNVELDSPLSAGQHFLVITREGLPPINLPLTQASGLITTVLPKGASEVFVSDGALRTNARALKLQPAGTPVISTAGAVMLDENAQVTLYGDSLNGNITVTANGIPLEVISNTAHSARVNVPTGLVDGTLQINNAQGQSNQVQYYVLKEAEVTLTSVGGVDPLGVRVETLLNTTTTLDYNGRANIKVFKNRLTPVTAFVPTADNSQGYVYLNSYLLPGEQQLTLDINSTTFKYVLDFIGVDKIPQASLANFRDTIVTYPEFIELQEHFAGMLQSSPMALEQLSQATNLLLISNSNKIYQRYSQNQVGNTAKAQSFNASPMAMAMVKRASATGSIKPNITNYGTAYFDYSLAATNFLDNWLPSDPSCPNNSEITKEQKNKLQYDGCSELQNRTRLYLSTMIIPLGENGQYDESKLDSPLRKHAQSAWDGNIIGPQSGTYFGLEFWSKDQYYNVCPYQDCLYQVLAPGVDTPLGPSPFSFRNQSAYDEANLKARQYLAIRTVIDGILLKFFDLILIGVGYEPAGFDPVVITKLVIQYSPKLIEETEKLYKDDNVTGTDLANFLEQLAIEFYKNEIEVFYDPANRGKLGPITTAVLQSMGVKPEDLAALAAGAALRKWAPFIGQMEAIKTGAQVADILIDQLKTITDMVGVPVKSDFTLTWGMQIVDIDPAIMKAEPIDKPLSIIGTGFGINERWYWFDEEPLTELKDEGNNAYEEREYESVSEDGTLLKISVPGSMLKNAVGPIAVAVEHRGQRAESPVKIKIGDGLEIIRLKASSGQPGDLVVIEGLGFSQTKADNRVTFAGKNGERIVAFINKVEPGKLTVKVPNNVVSGNVTVEVDNELSNGLKFEVPHLLEITFGDNGNFNDDIFKLVVDDKVLTDGSSPQRQVGPLSIPLTSGTHTVKLVGIRAEDEIGTYYIQFEGDVLSVSGDELEGRDLLKDSVKQFQVEVGTPQQKARSQYQPLRNLQQE</sequence>
<dbReference type="InterPro" id="IPR002909">
    <property type="entry name" value="IPT_dom"/>
</dbReference>
<dbReference type="Gene3D" id="4.10.1080.10">
    <property type="entry name" value="TSP type-3 repeat"/>
    <property type="match status" value="1"/>
</dbReference>
<evidence type="ECO:0000259" key="2">
    <source>
        <dbReference type="Pfam" id="PF01833"/>
    </source>
</evidence>
<feature type="compositionally biased region" description="Polar residues" evidence="1">
    <location>
        <begin position="1219"/>
        <end position="1237"/>
    </location>
</feature>
<accession>A0A7T8E8V6</accession>
<reference evidence="3" key="1">
    <citation type="submission" date="2018-09" db="EMBL/GenBank/DDBJ databases">
        <title>Genome sequencing and analysis.</title>
        <authorList>
            <person name="Huang Y.-T."/>
        </authorList>
    </citation>
    <scope>NUCLEOTIDE SEQUENCE</scope>
    <source>
        <strain evidence="3">HIDE</strain>
    </source>
</reference>
<dbReference type="AlphaFoldDB" id="A0A7T8E8V6"/>
<dbReference type="GO" id="GO:0005509">
    <property type="term" value="F:calcium ion binding"/>
    <property type="evidence" value="ECO:0007669"/>
    <property type="project" value="InterPro"/>
</dbReference>
<dbReference type="InterPro" id="IPR013783">
    <property type="entry name" value="Ig-like_fold"/>
</dbReference>
<feature type="domain" description="IPT/TIG" evidence="2">
    <location>
        <begin position="1043"/>
        <end position="1116"/>
    </location>
</feature>
<protein>
    <recommendedName>
        <fullName evidence="2">IPT/TIG domain-containing protein</fullName>
    </recommendedName>
</protein>
<gene>
    <name evidence="3" type="ORF">D7032_00875</name>
</gene>
<organism evidence="3">
    <name type="scientific">Shewanella algae</name>
    <dbReference type="NCBI Taxonomy" id="38313"/>
    <lineage>
        <taxon>Bacteria</taxon>
        <taxon>Pseudomonadati</taxon>
        <taxon>Pseudomonadota</taxon>
        <taxon>Gammaproteobacteria</taxon>
        <taxon>Alteromonadales</taxon>
        <taxon>Shewanellaceae</taxon>
        <taxon>Shewanella</taxon>
    </lineage>
</organism>
<dbReference type="Pfam" id="PF01833">
    <property type="entry name" value="TIG"/>
    <property type="match status" value="1"/>
</dbReference>
<name>A0A7T8E8V6_9GAMM</name>
<dbReference type="Gene3D" id="2.60.40.10">
    <property type="entry name" value="Immunoglobulins"/>
    <property type="match status" value="2"/>
</dbReference>
<proteinExistence type="predicted"/>
<evidence type="ECO:0000313" key="3">
    <source>
        <dbReference type="EMBL" id="QQO81929.1"/>
    </source>
</evidence>
<evidence type="ECO:0000256" key="1">
    <source>
        <dbReference type="SAM" id="MobiDB-lite"/>
    </source>
</evidence>